<organism evidence="12 13">
    <name type="scientific">Hymenobacter qilianensis</name>
    <dbReference type="NCBI Taxonomy" id="1385715"/>
    <lineage>
        <taxon>Bacteria</taxon>
        <taxon>Pseudomonadati</taxon>
        <taxon>Bacteroidota</taxon>
        <taxon>Cytophagia</taxon>
        <taxon>Cytophagales</taxon>
        <taxon>Hymenobacteraceae</taxon>
        <taxon>Hymenobacter</taxon>
    </lineage>
</organism>
<evidence type="ECO:0000256" key="2">
    <source>
        <dbReference type="ARBA" id="ARBA00009347"/>
    </source>
</evidence>
<dbReference type="InterPro" id="IPR009075">
    <property type="entry name" value="AcylCo_DH/oxidase_C"/>
</dbReference>
<dbReference type="Pfam" id="PF02770">
    <property type="entry name" value="Acyl-CoA_dh_M"/>
    <property type="match status" value="1"/>
</dbReference>
<evidence type="ECO:0000256" key="4">
    <source>
        <dbReference type="ARBA" id="ARBA00022827"/>
    </source>
</evidence>
<evidence type="ECO:0000256" key="8">
    <source>
        <dbReference type="RuleBase" id="RU362125"/>
    </source>
</evidence>
<evidence type="ECO:0000256" key="6">
    <source>
        <dbReference type="ARBA" id="ARBA00066362"/>
    </source>
</evidence>
<evidence type="ECO:0000259" key="9">
    <source>
        <dbReference type="Pfam" id="PF00441"/>
    </source>
</evidence>
<dbReference type="Proteomes" id="UP000516093">
    <property type="component" value="Chromosome"/>
</dbReference>
<dbReference type="PANTHER" id="PTHR43884">
    <property type="entry name" value="ACYL-COA DEHYDROGENASE"/>
    <property type="match status" value="1"/>
</dbReference>
<dbReference type="CDD" id="cd01158">
    <property type="entry name" value="SCAD_SBCAD"/>
    <property type="match status" value="1"/>
</dbReference>
<dbReference type="InterPro" id="IPR009100">
    <property type="entry name" value="AcylCoA_DH/oxidase_NM_dom_sf"/>
</dbReference>
<dbReference type="FunFam" id="1.20.140.10:FF:000004">
    <property type="entry name" value="Acyl-CoA dehydrogenase FadE25"/>
    <property type="match status" value="1"/>
</dbReference>
<evidence type="ECO:0000256" key="3">
    <source>
        <dbReference type="ARBA" id="ARBA00022630"/>
    </source>
</evidence>
<dbReference type="InterPro" id="IPR046373">
    <property type="entry name" value="Acyl-CoA_Oxase/DH_mid-dom_sf"/>
</dbReference>
<gene>
    <name evidence="12" type="ORF">H9L05_07335</name>
</gene>
<dbReference type="InterPro" id="IPR013786">
    <property type="entry name" value="AcylCoA_DH/ox_N"/>
</dbReference>
<feature type="domain" description="Acyl-CoA oxidase/dehydrogenase middle" evidence="10">
    <location>
        <begin position="122"/>
        <end position="217"/>
    </location>
</feature>
<keyword evidence="4 8" id="KW-0274">FAD</keyword>
<dbReference type="FunFam" id="2.40.110.10:FF:000001">
    <property type="entry name" value="Acyl-CoA dehydrogenase, mitochondrial"/>
    <property type="match status" value="1"/>
</dbReference>
<keyword evidence="13" id="KW-1185">Reference proteome</keyword>
<comment type="cofactor">
    <cofactor evidence="1 8">
        <name>FAD</name>
        <dbReference type="ChEBI" id="CHEBI:57692"/>
    </cofactor>
</comment>
<protein>
    <recommendedName>
        <fullName evidence="7">Cyclohex-1-ene-1-carbonyl-CoA dehydrogenase</fullName>
        <ecNumber evidence="6">1.3.8.10</ecNumber>
    </recommendedName>
</protein>
<evidence type="ECO:0000256" key="1">
    <source>
        <dbReference type="ARBA" id="ARBA00001974"/>
    </source>
</evidence>
<feature type="domain" description="Acyl-CoA dehydrogenase/oxidase C-terminal" evidence="9">
    <location>
        <begin position="231"/>
        <end position="377"/>
    </location>
</feature>
<dbReference type="InterPro" id="IPR006091">
    <property type="entry name" value="Acyl-CoA_Oxase/DH_mid-dom"/>
</dbReference>
<dbReference type="GO" id="GO:0003995">
    <property type="term" value="F:acyl-CoA dehydrogenase activity"/>
    <property type="evidence" value="ECO:0007669"/>
    <property type="project" value="InterPro"/>
</dbReference>
<dbReference type="FunFam" id="1.10.540.10:FF:000002">
    <property type="entry name" value="Acyl-CoA dehydrogenase FadE19"/>
    <property type="match status" value="1"/>
</dbReference>
<comment type="similarity">
    <text evidence="2 8">Belongs to the acyl-CoA dehydrogenase family.</text>
</comment>
<reference evidence="12 13" key="1">
    <citation type="submission" date="2020-08" db="EMBL/GenBank/DDBJ databases">
        <title>Genome sequence of Hymenobacter qilianensis JCM 19763T.</title>
        <authorList>
            <person name="Hyun D.-W."/>
            <person name="Bae J.-W."/>
        </authorList>
    </citation>
    <scope>NUCLEOTIDE SEQUENCE [LARGE SCALE GENOMIC DNA]</scope>
    <source>
        <strain evidence="12 13">JCM 19763</strain>
    </source>
</reference>
<dbReference type="Gene3D" id="1.20.140.10">
    <property type="entry name" value="Butyryl-CoA Dehydrogenase, subunit A, domain 3"/>
    <property type="match status" value="1"/>
</dbReference>
<evidence type="ECO:0000256" key="5">
    <source>
        <dbReference type="ARBA" id="ARBA00023002"/>
    </source>
</evidence>
<dbReference type="KEGG" id="hqi:H9L05_07335"/>
<evidence type="ECO:0000259" key="10">
    <source>
        <dbReference type="Pfam" id="PF02770"/>
    </source>
</evidence>
<dbReference type="InterPro" id="IPR036250">
    <property type="entry name" value="AcylCo_DH-like_C"/>
</dbReference>
<dbReference type="PROSITE" id="PS00073">
    <property type="entry name" value="ACYL_COA_DH_2"/>
    <property type="match status" value="1"/>
</dbReference>
<dbReference type="PANTHER" id="PTHR43884:SF12">
    <property type="entry name" value="ISOVALERYL-COA DEHYDROGENASE, MITOCHONDRIAL-RELATED"/>
    <property type="match status" value="1"/>
</dbReference>
<evidence type="ECO:0000259" key="11">
    <source>
        <dbReference type="Pfam" id="PF02771"/>
    </source>
</evidence>
<feature type="domain" description="Acyl-CoA dehydrogenase/oxidase N-terminal" evidence="11">
    <location>
        <begin position="6"/>
        <end position="118"/>
    </location>
</feature>
<dbReference type="SUPFAM" id="SSF56645">
    <property type="entry name" value="Acyl-CoA dehydrogenase NM domain-like"/>
    <property type="match status" value="1"/>
</dbReference>
<dbReference type="InterPro" id="IPR006089">
    <property type="entry name" value="Acyl-CoA_DH_CS"/>
</dbReference>
<keyword evidence="5 8" id="KW-0560">Oxidoreductase</keyword>
<evidence type="ECO:0000256" key="7">
    <source>
        <dbReference type="ARBA" id="ARBA00072305"/>
    </source>
</evidence>
<sequence length="379" mass="41622">MDFQFTEEQLAVQAAARDFAQSELWAGVIERDEHQKFPAEQIKKMGELGFMGMMVSPEYGGGGMDTVSYVLAMEEISKVDASCSVIMSVNNSLVCWGLEKYGTEEQKQKYLPRLTSGEIIGAFCLSEPEAGSDATMQRTTAEDMGDHYLLNGTKNWITNGSTASVYLVIAQTNPELKHRGINALIVEKDTPGFVVGLKENKLGIRGSDTHSLMFTDVKVPKENRIGEDGFGFKFAMHVLAGGRIGIAAQALGIASGAFELALKYSKERKAFGVEISKHQAIQFKLADMATNIDAARLLCLQAAQDKDNHVDYAKSGAMAKLFASKVAMETTVEAVQVHGGYGFVKEFHVERFMRDAKITQIYEGTSEIQKIVISRELLK</sequence>
<dbReference type="EMBL" id="CP060784">
    <property type="protein sequence ID" value="QNP53398.1"/>
    <property type="molecule type" value="Genomic_DNA"/>
</dbReference>
<dbReference type="Pfam" id="PF00441">
    <property type="entry name" value="Acyl-CoA_dh_1"/>
    <property type="match status" value="1"/>
</dbReference>
<dbReference type="SUPFAM" id="SSF47203">
    <property type="entry name" value="Acyl-CoA dehydrogenase C-terminal domain-like"/>
    <property type="match status" value="1"/>
</dbReference>
<dbReference type="InterPro" id="IPR037069">
    <property type="entry name" value="AcylCoA_DH/ox_N_sf"/>
</dbReference>
<dbReference type="Gene3D" id="2.40.110.10">
    <property type="entry name" value="Butyryl-CoA Dehydrogenase, subunit A, domain 2"/>
    <property type="match status" value="1"/>
</dbReference>
<dbReference type="RefSeq" id="WP_187733614.1">
    <property type="nucleotide sequence ID" value="NZ_BMFN01000001.1"/>
</dbReference>
<proteinExistence type="inferred from homology"/>
<name>A0A7H0GYN2_9BACT</name>
<dbReference type="Gene3D" id="1.10.540.10">
    <property type="entry name" value="Acyl-CoA dehydrogenase/oxidase, N-terminal domain"/>
    <property type="match status" value="1"/>
</dbReference>
<dbReference type="Pfam" id="PF02771">
    <property type="entry name" value="Acyl-CoA_dh_N"/>
    <property type="match status" value="1"/>
</dbReference>
<dbReference type="GO" id="GO:0050660">
    <property type="term" value="F:flavin adenine dinucleotide binding"/>
    <property type="evidence" value="ECO:0007669"/>
    <property type="project" value="InterPro"/>
</dbReference>
<dbReference type="EC" id="1.3.8.10" evidence="6"/>
<accession>A0A7H0GYN2</accession>
<dbReference type="AlphaFoldDB" id="A0A7H0GYN2"/>
<dbReference type="PIRSF" id="PIRSF016578">
    <property type="entry name" value="HsaA"/>
    <property type="match status" value="1"/>
</dbReference>
<evidence type="ECO:0000313" key="13">
    <source>
        <dbReference type="Proteomes" id="UP000516093"/>
    </source>
</evidence>
<evidence type="ECO:0000313" key="12">
    <source>
        <dbReference type="EMBL" id="QNP53398.1"/>
    </source>
</evidence>
<keyword evidence="3 8" id="KW-0285">Flavoprotein</keyword>